<dbReference type="RefSeq" id="WP_203666849.1">
    <property type="nucleotide sequence ID" value="NZ_BONO01000001.1"/>
</dbReference>
<name>A0A919P5P8_9CELL</name>
<evidence type="ECO:0008006" key="3">
    <source>
        <dbReference type="Google" id="ProtNLM"/>
    </source>
</evidence>
<accession>A0A919P5P8</accession>
<reference evidence="1" key="1">
    <citation type="submission" date="2021-01" db="EMBL/GenBank/DDBJ databases">
        <title>Whole genome shotgun sequence of Cellulomonas pakistanensis NBRC 110800.</title>
        <authorList>
            <person name="Komaki H."/>
            <person name="Tamura T."/>
        </authorList>
    </citation>
    <scope>NUCLEOTIDE SEQUENCE</scope>
    <source>
        <strain evidence="1">NBRC 110800</strain>
    </source>
</reference>
<gene>
    <name evidence="1" type="ORF">Cpa01nite_01950</name>
</gene>
<dbReference type="Proteomes" id="UP000642125">
    <property type="component" value="Unassembled WGS sequence"/>
</dbReference>
<sequence length="296" mass="32629">MVRAGDLPADELRARVRRLELIRVTRGIYVPPSTDVRPWVVEQHRLLSRAAAVHALRSGPHWFSHGTAAVLWGCVLTTIPAVVDVTSTVRRRSGGRGPGGVRDHLFIDPPGPAHVSGHLALPVTSLARTLVDCASSLPPADGLAVADSGMRAGADPAEVRRILDARAGCRGVRRARRVLELADPRADSAGESRLRWVLASSDLPRPDLQVGVSTRLGWRWVDLGWNEVRLAVEFDGRVKYGTAQQEAAAAFMAEKRRQEAVEEEGWVVVRVTWADLDHPAEVLARVRRAWRRVERR</sequence>
<comment type="caution">
    <text evidence="1">The sequence shown here is derived from an EMBL/GenBank/DDBJ whole genome shotgun (WGS) entry which is preliminary data.</text>
</comment>
<organism evidence="1 2">
    <name type="scientific">Cellulomonas pakistanensis</name>
    <dbReference type="NCBI Taxonomy" id="992287"/>
    <lineage>
        <taxon>Bacteria</taxon>
        <taxon>Bacillati</taxon>
        <taxon>Actinomycetota</taxon>
        <taxon>Actinomycetes</taxon>
        <taxon>Micrococcales</taxon>
        <taxon>Cellulomonadaceae</taxon>
        <taxon>Cellulomonas</taxon>
    </lineage>
</organism>
<dbReference type="EMBL" id="BONO01000001">
    <property type="protein sequence ID" value="GIG34814.1"/>
    <property type="molecule type" value="Genomic_DNA"/>
</dbReference>
<keyword evidence="2" id="KW-1185">Reference proteome</keyword>
<evidence type="ECO:0000313" key="1">
    <source>
        <dbReference type="EMBL" id="GIG34814.1"/>
    </source>
</evidence>
<protein>
    <recommendedName>
        <fullName evidence="3">DUF559 domain-containing protein</fullName>
    </recommendedName>
</protein>
<dbReference type="AlphaFoldDB" id="A0A919P5P8"/>
<proteinExistence type="predicted"/>
<evidence type="ECO:0000313" key="2">
    <source>
        <dbReference type="Proteomes" id="UP000642125"/>
    </source>
</evidence>